<dbReference type="RefSeq" id="WP_018082406.1">
    <property type="nucleotide sequence ID" value="NZ_AQWM01000013.1"/>
</dbReference>
<gene>
    <name evidence="1" type="ORF">ABENE_07745</name>
</gene>
<sequence>MNLKYQPEDMVIVQDDPDYPIVASLTMAKLEGMTAHILGKVMAAAPLLVCVLDGLMDLEPDDEGYRTLSKERMVPIRHALSAFTLADLVALIHYTHIVK</sequence>
<dbReference type="STRING" id="1121022.GCA_000376105_02735"/>
<reference evidence="1 2" key="1">
    <citation type="journal article" date="2014" name="Nature">
        <title>Sequential evolution of bacterial morphology by co-option of a developmental regulator.</title>
        <authorList>
            <person name="Jiang C."/>
            <person name="Brown P.J."/>
            <person name="Ducret A."/>
            <person name="Brun Y.V."/>
        </authorList>
    </citation>
    <scope>NUCLEOTIDE SEQUENCE [LARGE SCALE GENOMIC DNA]</scope>
    <source>
        <strain evidence="1 2">DSM 16100</strain>
    </source>
</reference>
<comment type="caution">
    <text evidence="1">The sequence shown here is derived from an EMBL/GenBank/DDBJ whole genome shotgun (WGS) entry which is preliminary data.</text>
</comment>
<name>V4Q3U2_9CAUL</name>
<dbReference type="Proteomes" id="UP000017837">
    <property type="component" value="Unassembled WGS sequence"/>
</dbReference>
<dbReference type="AlphaFoldDB" id="V4Q3U2"/>
<organism evidence="1 2">
    <name type="scientific">Asticcacaulis benevestitus DSM 16100 = ATCC BAA-896</name>
    <dbReference type="NCBI Taxonomy" id="1121022"/>
    <lineage>
        <taxon>Bacteria</taxon>
        <taxon>Pseudomonadati</taxon>
        <taxon>Pseudomonadota</taxon>
        <taxon>Alphaproteobacteria</taxon>
        <taxon>Caulobacterales</taxon>
        <taxon>Caulobacteraceae</taxon>
        <taxon>Asticcacaulis</taxon>
    </lineage>
</organism>
<dbReference type="PATRIC" id="fig|1121022.4.peg.1556"/>
<proteinExistence type="predicted"/>
<dbReference type="OrthoDB" id="9933982at2"/>
<evidence type="ECO:0000313" key="2">
    <source>
        <dbReference type="Proteomes" id="UP000017837"/>
    </source>
</evidence>
<protein>
    <submittedName>
        <fullName evidence="1">Uncharacterized protein</fullName>
    </submittedName>
</protein>
<evidence type="ECO:0000313" key="1">
    <source>
        <dbReference type="EMBL" id="ESQ92520.1"/>
    </source>
</evidence>
<keyword evidence="2" id="KW-1185">Reference proteome</keyword>
<dbReference type="EMBL" id="AWGB01000012">
    <property type="protein sequence ID" value="ESQ92520.1"/>
    <property type="molecule type" value="Genomic_DNA"/>
</dbReference>
<accession>V4Q3U2</accession>